<dbReference type="RefSeq" id="WP_160094856.1">
    <property type="nucleotide sequence ID" value="NZ_CP047224.1"/>
</dbReference>
<name>A0A6P1G910_9RICK</name>
<proteinExistence type="predicted"/>
<reference evidence="1 2" key="2">
    <citation type="journal article" date="2020" name="MBio">
        <title>Isolation and Molecular Analysis of a Novel Neorickettsia Species That Causes Potomac Horse Fever.</title>
        <authorList>
            <person name="Teymournejad O."/>
            <person name="Lin M."/>
            <person name="Bekebrede H."/>
            <person name="Kamr A."/>
            <person name="Toribio R.E."/>
            <person name="Arroyo L.G."/>
            <person name="Baird J.D."/>
            <person name="Rikihisa Y."/>
        </authorList>
    </citation>
    <scope>NUCLEOTIDE SEQUENCE [LARGE SCALE GENOMIC DNA]</scope>
    <source>
        <strain evidence="1 2">Fin17</strain>
    </source>
</reference>
<accession>A0A6P1G910</accession>
<organism evidence="1 2">
    <name type="scientific">Neorickettsia findlayensis</name>
    <dbReference type="NCBI Taxonomy" id="2686014"/>
    <lineage>
        <taxon>Bacteria</taxon>
        <taxon>Pseudomonadati</taxon>
        <taxon>Pseudomonadota</taxon>
        <taxon>Alphaproteobacteria</taxon>
        <taxon>Rickettsiales</taxon>
        <taxon>Anaplasmataceae</taxon>
        <taxon>Neorickettsia</taxon>
    </lineage>
</organism>
<evidence type="ECO:0000313" key="1">
    <source>
        <dbReference type="EMBL" id="QHD64936.1"/>
    </source>
</evidence>
<gene>
    <name evidence="1" type="ORF">GP480_00400</name>
</gene>
<dbReference type="EMBL" id="CP047224">
    <property type="protein sequence ID" value="QHD64936.1"/>
    <property type="molecule type" value="Genomic_DNA"/>
</dbReference>
<reference evidence="1 2" key="1">
    <citation type="journal article" date="2020" name="MBio">
        <title>Erratum for Teymournejad et al., 'Isolation and Molecular Analysis of a Novel Neorickettsia Species That Causes Potomac Horse Fever'.</title>
        <authorList>
            <person name="Teymournejad O."/>
            <person name="Lin M."/>
            <person name="Bekebrede H."/>
            <person name="Kamr A."/>
            <person name="Toribio R.E."/>
            <person name="Arroyo L.G."/>
            <person name="Baird J.D."/>
            <person name="Rikihisa Y."/>
        </authorList>
    </citation>
    <scope>NUCLEOTIDE SEQUENCE [LARGE SCALE GENOMIC DNA]</scope>
    <source>
        <strain evidence="1 2">Fin17</strain>
    </source>
</reference>
<protein>
    <submittedName>
        <fullName evidence="1">Uncharacterized protein</fullName>
    </submittedName>
</protein>
<sequence length="138" mass="15388">MRHFAWCLATQPGVEKDGILSYMNLPVKVWWAAVATMANAFSSEDFATYVRKQTRPHWGPGCMPTVLVEPPLTDHPVVPRSEQMRYFARCLAGAYRHGILPCMKVRATVCCGSEELHAAALEGVRDAVQERLQEGRGT</sequence>
<dbReference type="AlphaFoldDB" id="A0A6P1G910"/>
<keyword evidence="2" id="KW-1185">Reference proteome</keyword>
<evidence type="ECO:0000313" key="2">
    <source>
        <dbReference type="Proteomes" id="UP000464912"/>
    </source>
</evidence>
<dbReference type="Proteomes" id="UP000464912">
    <property type="component" value="Chromosome"/>
</dbReference>
<dbReference type="KEGG" id="nef:GP480_00400"/>